<gene>
    <name evidence="1" type="ORF">Q8791_21950</name>
</gene>
<reference evidence="1 2" key="1">
    <citation type="submission" date="2023-08" db="EMBL/GenBank/DDBJ databases">
        <authorList>
            <person name="Girao M."/>
            <person name="Carvalho M.F."/>
        </authorList>
    </citation>
    <scope>NUCLEOTIDE SEQUENCE [LARGE SCALE GENOMIC DNA]</scope>
    <source>
        <strain evidence="1 2">CT-R113</strain>
    </source>
</reference>
<evidence type="ECO:0000313" key="2">
    <source>
        <dbReference type="Proteomes" id="UP001356095"/>
    </source>
</evidence>
<dbReference type="RefSeq" id="WP_330093642.1">
    <property type="nucleotide sequence ID" value="NZ_JAUZMY010000023.1"/>
</dbReference>
<sequence length="250" mass="26367">MTRVGFLYPGFSAEDDYKAFEDLLGGDVELPLVHTLMREDAHRVDALLDVGSDDVLAKGAQELAAMEVDAAVWACTSGSFVYGWEGARKQVEGVRQAAGAPSSSTSFAFVHALSQLRISRVAIAATYPDDVAQRFVEFLTDAGVTVLSLASHGIATAAEVGHLDPDDALDFVISNDHARAEAVLVPDTALHSAHLIEPMEALLGKTVLTANQVSVWEGLRLAGAATVRPSGPGTLFRSGAAAVRSVLPDR</sequence>
<dbReference type="GO" id="GO:0016853">
    <property type="term" value="F:isomerase activity"/>
    <property type="evidence" value="ECO:0007669"/>
    <property type="project" value="UniProtKB-KW"/>
</dbReference>
<dbReference type="PANTHER" id="PTHR40267:SF1">
    <property type="entry name" value="BLR3294 PROTEIN"/>
    <property type="match status" value="1"/>
</dbReference>
<dbReference type="PANTHER" id="PTHR40267">
    <property type="entry name" value="BLR3294 PROTEIN"/>
    <property type="match status" value="1"/>
</dbReference>
<name>A0ABU7KCB6_9ACTN</name>
<organism evidence="1 2">
    <name type="scientific">Nocardiopsis codii</name>
    <dbReference type="NCBI Taxonomy" id="3065942"/>
    <lineage>
        <taxon>Bacteria</taxon>
        <taxon>Bacillati</taxon>
        <taxon>Actinomycetota</taxon>
        <taxon>Actinomycetes</taxon>
        <taxon>Streptosporangiales</taxon>
        <taxon>Nocardiopsidaceae</taxon>
        <taxon>Nocardiopsis</taxon>
    </lineage>
</organism>
<keyword evidence="1" id="KW-0413">Isomerase</keyword>
<dbReference type="InterPro" id="IPR053714">
    <property type="entry name" value="Iso_Racemase_Enz_sf"/>
</dbReference>
<proteinExistence type="predicted"/>
<dbReference type="Pfam" id="PF17645">
    <property type="entry name" value="Amdase"/>
    <property type="match status" value="1"/>
</dbReference>
<keyword evidence="2" id="KW-1185">Reference proteome</keyword>
<evidence type="ECO:0000313" key="1">
    <source>
        <dbReference type="EMBL" id="MEE2039881.1"/>
    </source>
</evidence>
<accession>A0ABU7KCB6</accession>
<protein>
    <submittedName>
        <fullName evidence="1">Maleate cis-trans isomerase</fullName>
    </submittedName>
</protein>
<dbReference type="InterPro" id="IPR026286">
    <property type="entry name" value="MaiA/AMDase"/>
</dbReference>
<dbReference type="Proteomes" id="UP001356095">
    <property type="component" value="Unassembled WGS sequence"/>
</dbReference>
<dbReference type="Gene3D" id="3.40.50.12500">
    <property type="match status" value="1"/>
</dbReference>
<comment type="caution">
    <text evidence="1">The sequence shown here is derived from an EMBL/GenBank/DDBJ whole genome shotgun (WGS) entry which is preliminary data.</text>
</comment>
<dbReference type="EMBL" id="JAUZMY010000023">
    <property type="protein sequence ID" value="MEE2039881.1"/>
    <property type="molecule type" value="Genomic_DNA"/>
</dbReference>
<dbReference type="PIRSF" id="PIRSF015736">
    <property type="entry name" value="MI"/>
    <property type="match status" value="1"/>
</dbReference>